<evidence type="ECO:0000313" key="1">
    <source>
        <dbReference type="EnsemblPlants" id="AVESA.00010b.r2.4AG0596490.1.CDS.1"/>
    </source>
</evidence>
<reference evidence="1" key="1">
    <citation type="submission" date="2021-05" db="EMBL/GenBank/DDBJ databases">
        <authorList>
            <person name="Scholz U."/>
            <person name="Mascher M."/>
            <person name="Fiebig A."/>
        </authorList>
    </citation>
    <scope>NUCLEOTIDE SEQUENCE [LARGE SCALE GENOMIC DNA]</scope>
</reference>
<evidence type="ECO:0000313" key="2">
    <source>
        <dbReference type="Proteomes" id="UP001732700"/>
    </source>
</evidence>
<protein>
    <submittedName>
        <fullName evidence="1">Uncharacterized protein</fullName>
    </submittedName>
</protein>
<sequence length="300" mass="32005">MSSSSSPCAACKLLRRKCTQGCVFAPYFPPDQPARFANVHKVFGASNVSKLLNDLPVPQREDAVNSLAYEAEARLRDPVYGCVAYISVLQVKIKQVREEIANARKELAGYIGQAAYAPLVPGPGMHHPAMAQHGGHHYGAGMGLHPLQAQQQQQHMAALQNAPHQYQQQLHQQQIVEAQNMAAAAEVAAGRGQHQQDMMMMRQGYAPHGAAGGPTVAIVPPGPGSADPAAYDGAQAQSFLIQQQPTPSALTTFRVDQSSPPPQSSGHSHVDMSHAQQHHHRQQHTDAGSDEGSGGSPPLA</sequence>
<reference evidence="1" key="2">
    <citation type="submission" date="2025-09" db="UniProtKB">
        <authorList>
            <consortium name="EnsemblPlants"/>
        </authorList>
    </citation>
    <scope>IDENTIFICATION</scope>
</reference>
<dbReference type="EnsemblPlants" id="AVESA.00010b.r2.4AG0596490.1">
    <property type="protein sequence ID" value="AVESA.00010b.r2.4AG0596490.1.CDS.1"/>
    <property type="gene ID" value="AVESA.00010b.r2.4AG0596490"/>
</dbReference>
<accession>A0ACD5WBB7</accession>
<keyword evidence="2" id="KW-1185">Reference proteome</keyword>
<organism evidence="1 2">
    <name type="scientific">Avena sativa</name>
    <name type="common">Oat</name>
    <dbReference type="NCBI Taxonomy" id="4498"/>
    <lineage>
        <taxon>Eukaryota</taxon>
        <taxon>Viridiplantae</taxon>
        <taxon>Streptophyta</taxon>
        <taxon>Embryophyta</taxon>
        <taxon>Tracheophyta</taxon>
        <taxon>Spermatophyta</taxon>
        <taxon>Magnoliopsida</taxon>
        <taxon>Liliopsida</taxon>
        <taxon>Poales</taxon>
        <taxon>Poaceae</taxon>
        <taxon>BOP clade</taxon>
        <taxon>Pooideae</taxon>
        <taxon>Poodae</taxon>
        <taxon>Poeae</taxon>
        <taxon>Poeae Chloroplast Group 1 (Aveneae type)</taxon>
        <taxon>Aveninae</taxon>
        <taxon>Avena</taxon>
    </lineage>
</organism>
<name>A0ACD5WBB7_AVESA</name>
<proteinExistence type="predicted"/>
<dbReference type="Proteomes" id="UP001732700">
    <property type="component" value="Chromosome 4A"/>
</dbReference>